<keyword evidence="4 5" id="KW-0012">Acyltransferase</keyword>
<comment type="function">
    <text evidence="5">Catalyzes the transfer of endogenously produced octanoic acid from octanoyl-acyl-carrier-protein onto the lipoyl domains of lipoate-dependent enzymes. Lipoyl-ACP can also act as a substrate although octanoyl-ACP is likely to be the physiological substrate.</text>
</comment>
<proteinExistence type="inferred from homology"/>
<feature type="active site" description="Acyl-thioester intermediate" evidence="6">
    <location>
        <position position="271"/>
    </location>
</feature>
<comment type="catalytic activity">
    <reaction evidence="5">
        <text>octanoyl-[ACP] + L-lysyl-[protein] = N(6)-octanoyl-L-lysyl-[protein] + holo-[ACP] + H(+)</text>
        <dbReference type="Rhea" id="RHEA:17665"/>
        <dbReference type="Rhea" id="RHEA-COMP:9636"/>
        <dbReference type="Rhea" id="RHEA-COMP:9685"/>
        <dbReference type="Rhea" id="RHEA-COMP:9752"/>
        <dbReference type="Rhea" id="RHEA-COMP:9928"/>
        <dbReference type="ChEBI" id="CHEBI:15378"/>
        <dbReference type="ChEBI" id="CHEBI:29969"/>
        <dbReference type="ChEBI" id="CHEBI:64479"/>
        <dbReference type="ChEBI" id="CHEBI:78463"/>
        <dbReference type="ChEBI" id="CHEBI:78809"/>
        <dbReference type="EC" id="2.3.1.181"/>
    </reaction>
</comment>
<organism evidence="9 10">
    <name type="scientific">Lachancea fermentati</name>
    <name type="common">Zygosaccharomyces fermentati</name>
    <dbReference type="NCBI Taxonomy" id="4955"/>
    <lineage>
        <taxon>Eukaryota</taxon>
        <taxon>Fungi</taxon>
        <taxon>Dikarya</taxon>
        <taxon>Ascomycota</taxon>
        <taxon>Saccharomycotina</taxon>
        <taxon>Saccharomycetes</taxon>
        <taxon>Saccharomycetales</taxon>
        <taxon>Saccharomycetaceae</taxon>
        <taxon>Lachancea</taxon>
    </lineage>
</organism>
<keyword evidence="10" id="KW-1185">Reference proteome</keyword>
<evidence type="ECO:0000259" key="8">
    <source>
        <dbReference type="PROSITE" id="PS51733"/>
    </source>
</evidence>
<evidence type="ECO:0000256" key="3">
    <source>
        <dbReference type="ARBA" id="ARBA00022679"/>
    </source>
</evidence>
<dbReference type="Proteomes" id="UP000190831">
    <property type="component" value="Chromosome H"/>
</dbReference>
<dbReference type="PANTHER" id="PTHR10993">
    <property type="entry name" value="OCTANOYLTRANSFERASE"/>
    <property type="match status" value="1"/>
</dbReference>
<dbReference type="SUPFAM" id="SSF55681">
    <property type="entry name" value="Class II aaRS and biotin synthetases"/>
    <property type="match status" value="1"/>
</dbReference>
<dbReference type="Gene3D" id="3.30.930.10">
    <property type="entry name" value="Bira Bifunctional Protein, Domain 2"/>
    <property type="match status" value="1"/>
</dbReference>
<protein>
    <recommendedName>
        <fullName evidence="5">Octanoyltransferase</fullName>
        <ecNumber evidence="5">2.3.1.181</ecNumber>
    </recommendedName>
</protein>
<dbReference type="GO" id="GO:0033819">
    <property type="term" value="F:lipoyl(octanoyl) transferase activity"/>
    <property type="evidence" value="ECO:0007669"/>
    <property type="project" value="UniProtKB-EC"/>
</dbReference>
<dbReference type="STRING" id="4955.A0A1G4MJP3"/>
<dbReference type="InterPro" id="IPR045864">
    <property type="entry name" value="aa-tRNA-synth_II/BPL/LPL"/>
</dbReference>
<gene>
    <name evidence="9" type="ORF">LAFE_0H06018G</name>
</gene>
<evidence type="ECO:0000256" key="5">
    <source>
        <dbReference type="PIRNR" id="PIRNR016262"/>
    </source>
</evidence>
<dbReference type="UniPathway" id="UPA00538">
    <property type="reaction ID" value="UER00592"/>
</dbReference>
<dbReference type="GO" id="GO:0009249">
    <property type="term" value="P:protein lipoylation"/>
    <property type="evidence" value="ECO:0007669"/>
    <property type="project" value="InterPro"/>
</dbReference>
<evidence type="ECO:0000256" key="7">
    <source>
        <dbReference type="PIRSR" id="PIRSR016262-3"/>
    </source>
</evidence>
<evidence type="ECO:0000256" key="4">
    <source>
        <dbReference type="ARBA" id="ARBA00023315"/>
    </source>
</evidence>
<dbReference type="PIRSF" id="PIRSF016262">
    <property type="entry name" value="LPLase"/>
    <property type="match status" value="1"/>
</dbReference>
<evidence type="ECO:0000313" key="9">
    <source>
        <dbReference type="EMBL" id="SCW04104.1"/>
    </source>
</evidence>
<dbReference type="EC" id="2.3.1.181" evidence="5"/>
<dbReference type="InterPro" id="IPR004143">
    <property type="entry name" value="BPL_LPL_catalytic"/>
</dbReference>
<sequence>MQKYHKVVKLRKWTPFYRSYKEYSSDTCTLKSTTYPIESSANVLRHLEFTKPITFEKGLRIQEKFVRAQLDMKKLKSNIDKKLIELHEQNVGSTINEHEQLILNNILEMKPNPIVLTFEFEPTYTGGKRIKKTITEEEVSKFENFVPIVQKDNPKPKFVQVERGGQVTFHGPGQMVAYIIMDLKSFHNFPAKCLVSAIENATIRTLNDVPVGEDQITLNMNAKTTEETGVWIDDHEKIASIGIHVRRSITSHGVCINVSPDLSYLNNFVMCGLPESRATSILEHNPSSAVSVHDISTTFVRELAMSLGVKKVERIQLDDLDLDD</sequence>
<dbReference type="Pfam" id="PF21948">
    <property type="entry name" value="LplA-B_cat"/>
    <property type="match status" value="1"/>
</dbReference>
<reference evidence="9 10" key="1">
    <citation type="submission" date="2016-03" db="EMBL/GenBank/DDBJ databases">
        <authorList>
            <person name="Devillers H."/>
        </authorList>
    </citation>
    <scope>NUCLEOTIDE SEQUENCE [LARGE SCALE GENOMIC DNA]</scope>
    <source>
        <strain evidence="9">CBS 6772</strain>
    </source>
</reference>
<dbReference type="EMBL" id="LT598491">
    <property type="protein sequence ID" value="SCW04104.1"/>
    <property type="molecule type" value="Genomic_DNA"/>
</dbReference>
<dbReference type="InterPro" id="IPR020605">
    <property type="entry name" value="Octanoyltransferase_CS"/>
</dbReference>
<dbReference type="PROSITE" id="PS51733">
    <property type="entry name" value="BPL_LPL_CATALYTIC"/>
    <property type="match status" value="1"/>
</dbReference>
<dbReference type="PANTHER" id="PTHR10993:SF7">
    <property type="entry name" value="LIPOYLTRANSFERASE 2, MITOCHONDRIAL-RELATED"/>
    <property type="match status" value="1"/>
</dbReference>
<dbReference type="OMA" id="FEMCGLP"/>
<accession>A0A1G4MJP3</accession>
<evidence type="ECO:0000256" key="2">
    <source>
        <dbReference type="ARBA" id="ARBA00007907"/>
    </source>
</evidence>
<comment type="similarity">
    <text evidence="2 5">Belongs to the LipB family.</text>
</comment>
<dbReference type="AlphaFoldDB" id="A0A1G4MJP3"/>
<comment type="pathway">
    <text evidence="1 5">Protein modification; protein lipoylation via endogenous pathway; protein N(6)-(lipoyl)lysine from octanoyl-[acyl-carrier-protein]: step 1/2.</text>
</comment>
<evidence type="ECO:0000313" key="10">
    <source>
        <dbReference type="Proteomes" id="UP000190831"/>
    </source>
</evidence>
<dbReference type="PROSITE" id="PS01313">
    <property type="entry name" value="LIPB"/>
    <property type="match status" value="1"/>
</dbReference>
<evidence type="ECO:0000256" key="6">
    <source>
        <dbReference type="PIRSR" id="PIRSR016262-1"/>
    </source>
</evidence>
<feature type="domain" description="BPL/LPL catalytic" evidence="8">
    <location>
        <begin position="109"/>
        <end position="311"/>
    </location>
</feature>
<keyword evidence="3 5" id="KW-0808">Transferase</keyword>
<evidence type="ECO:0000256" key="1">
    <source>
        <dbReference type="ARBA" id="ARBA00004821"/>
    </source>
</evidence>
<feature type="site" description="Lowers pKa of active site Cys" evidence="7">
    <location>
        <position position="237"/>
    </location>
</feature>
<dbReference type="InterPro" id="IPR000544">
    <property type="entry name" value="Octanoyltransferase"/>
</dbReference>
<dbReference type="NCBIfam" id="TIGR00214">
    <property type="entry name" value="lipB"/>
    <property type="match status" value="1"/>
</dbReference>
<dbReference type="OrthoDB" id="19908at2759"/>
<name>A0A1G4MJP3_LACFM</name>